<sequence length="324" mass="37092">MICLDVFLRVRWICMVWFVLISATAWSEGEKDRVLNFSAGWRVDSLLPENILQLGSLYSCGSGWCVDIEEFRGSLNISRQRLDRRHGMQADTGSMNCTDEYLTTISGARSIALTAKLQKTQTGYLLEAGRYQYVWILDPKNPSGLLLQGIEELSPGGMQYSQPVGFAYWSDDFRNIRFERSQYDAYFDGDIAHKNMRMGVGDDWQITRTSMDFRKFTADAIDPQILGLTQSGMPEVLKRMKKQIKVHHSVLPPLDTMTGQLRFFNHEYGHDFNANGCFDEFGHNKLMLPVVQNNSIVAFVFAEYTHDKQDGVPMLSVGRYFRLK</sequence>
<gene>
    <name evidence="2" type="ORF">NITFAB_2183</name>
</gene>
<feature type="transmembrane region" description="Helical" evidence="1">
    <location>
        <begin position="6"/>
        <end position="26"/>
    </location>
</feature>
<reference evidence="2" key="1">
    <citation type="submission" date="2018-05" db="EMBL/GenBank/DDBJ databases">
        <authorList>
            <person name="Lanie J.A."/>
            <person name="Ng W.-L."/>
            <person name="Kazmierczak K.M."/>
            <person name="Andrzejewski T.M."/>
            <person name="Davidsen T.M."/>
            <person name="Wayne K.J."/>
            <person name="Tettelin H."/>
            <person name="Glass J.I."/>
            <person name="Rusch D."/>
            <person name="Podicherti R."/>
            <person name="Tsui H.-C.T."/>
            <person name="Winkler M.E."/>
        </authorList>
    </citation>
    <scope>NUCLEOTIDE SEQUENCE</scope>
    <source>
        <strain evidence="2">KNB</strain>
    </source>
</reference>
<organism evidence="2">
    <name type="scientific">Candidatus Nitrotoga fabula</name>
    <dbReference type="NCBI Taxonomy" id="2182327"/>
    <lineage>
        <taxon>Bacteria</taxon>
        <taxon>Pseudomonadati</taxon>
        <taxon>Pseudomonadota</taxon>
        <taxon>Betaproteobacteria</taxon>
        <taxon>Nitrosomonadales</taxon>
        <taxon>Gallionellaceae</taxon>
        <taxon>Candidatus Nitrotoga</taxon>
    </lineage>
</organism>
<evidence type="ECO:0000256" key="1">
    <source>
        <dbReference type="SAM" id="Phobius"/>
    </source>
</evidence>
<evidence type="ECO:0000313" key="2">
    <source>
        <dbReference type="EMBL" id="SPS06590.1"/>
    </source>
</evidence>
<dbReference type="AlphaFoldDB" id="A0A2X0QY14"/>
<keyword evidence="1" id="KW-0472">Membrane</keyword>
<proteinExistence type="predicted"/>
<keyword evidence="1" id="KW-1133">Transmembrane helix</keyword>
<keyword evidence="1" id="KW-0812">Transmembrane</keyword>
<name>A0A2X0QY14_9PROT</name>
<accession>A0A2X0QY14</accession>
<dbReference type="EMBL" id="LS423452">
    <property type="protein sequence ID" value="SPS06590.1"/>
    <property type="molecule type" value="Genomic_DNA"/>
</dbReference>
<protein>
    <submittedName>
        <fullName evidence="2">Uncharacterized protein</fullName>
    </submittedName>
</protein>